<name>A0A5B7WYE4_9MICC</name>
<gene>
    <name evidence="2" type="ORF">GcLGCM259_2563</name>
</gene>
<dbReference type="EMBL" id="CP034412">
    <property type="protein sequence ID" value="QCY48270.1"/>
    <property type="molecule type" value="Genomic_DNA"/>
</dbReference>
<proteinExistence type="predicted"/>
<feature type="transmembrane region" description="Helical" evidence="1">
    <location>
        <begin position="28"/>
        <end position="46"/>
    </location>
</feature>
<keyword evidence="1" id="KW-0812">Transmembrane</keyword>
<sequence>MWLESANMSIPPVLRQPPAPSVPGTLPGMLRGILLAAAVVVGLLLMHGLNLHGTAPAHEAHPFTAAGQVAQTPAATDNQHLLADTSAVGCAECQKSGDQQVVSAACVAALLLLFLTLGVLPAFWARRIGFCRAGPGYRLRARRFRPSPSLHALCISRT</sequence>
<keyword evidence="3" id="KW-1185">Reference proteome</keyword>
<dbReference type="InterPro" id="IPR046151">
    <property type="entry name" value="DUF6153"/>
</dbReference>
<keyword evidence="1" id="KW-0472">Membrane</keyword>
<accession>A0A5B7WYE4</accession>
<dbReference type="KEGG" id="gcr:GcLGCM259_2563"/>
<organism evidence="2 3">
    <name type="scientific">Glutamicibacter creatinolyticus</name>
    <dbReference type="NCBI Taxonomy" id="162496"/>
    <lineage>
        <taxon>Bacteria</taxon>
        <taxon>Bacillati</taxon>
        <taxon>Actinomycetota</taxon>
        <taxon>Actinomycetes</taxon>
        <taxon>Micrococcales</taxon>
        <taxon>Micrococcaceae</taxon>
        <taxon>Glutamicibacter</taxon>
    </lineage>
</organism>
<evidence type="ECO:0000256" key="1">
    <source>
        <dbReference type="SAM" id="Phobius"/>
    </source>
</evidence>
<dbReference type="AlphaFoldDB" id="A0A5B7WYE4"/>
<dbReference type="Proteomes" id="UP000307000">
    <property type="component" value="Chromosome"/>
</dbReference>
<evidence type="ECO:0000313" key="2">
    <source>
        <dbReference type="EMBL" id="QCY48270.1"/>
    </source>
</evidence>
<feature type="transmembrane region" description="Helical" evidence="1">
    <location>
        <begin position="101"/>
        <end position="124"/>
    </location>
</feature>
<evidence type="ECO:0000313" key="3">
    <source>
        <dbReference type="Proteomes" id="UP000307000"/>
    </source>
</evidence>
<reference evidence="2 3" key="1">
    <citation type="submission" date="2018-12" db="EMBL/GenBank/DDBJ databases">
        <title>Complete Genome Sequence of Glutamicibacter creatinolyticus strain LGCM259,isolated from an abscess of a 12-year-old mare in Italy.</title>
        <authorList>
            <person name="Santos R.G."/>
            <person name="Silva A.L."/>
            <person name="Seyffert N."/>
            <person name="Castro T.L.P."/>
            <person name="Attili A.R."/>
            <person name="Rifici C."/>
            <person name="Mazzullo G."/>
            <person name="Brenig B."/>
            <person name="Venanzi F."/>
            <person name="Azevedo V."/>
        </authorList>
    </citation>
    <scope>NUCLEOTIDE SEQUENCE [LARGE SCALE GENOMIC DNA]</scope>
    <source>
        <strain evidence="2 3">LGCM 259</strain>
    </source>
</reference>
<keyword evidence="1" id="KW-1133">Transmembrane helix</keyword>
<dbReference type="Pfam" id="PF19650">
    <property type="entry name" value="DUF6153"/>
    <property type="match status" value="1"/>
</dbReference>
<protein>
    <submittedName>
        <fullName evidence="2">Uncharacterized protein</fullName>
    </submittedName>
</protein>